<dbReference type="PANTHER" id="PTHR43591:SF110">
    <property type="entry name" value="RHODANESE DOMAIN-CONTAINING PROTEIN"/>
    <property type="match status" value="1"/>
</dbReference>
<dbReference type="Proteomes" id="UP000237718">
    <property type="component" value="Unassembled WGS sequence"/>
</dbReference>
<dbReference type="Proteomes" id="UP001302666">
    <property type="component" value="Chromosome"/>
</dbReference>
<organism evidence="2 4">
    <name type="scientific">Tritonibacter scottomollicae</name>
    <name type="common">Epibacterium scottomollicae</name>
    <dbReference type="NCBI Taxonomy" id="483013"/>
    <lineage>
        <taxon>Bacteria</taxon>
        <taxon>Pseudomonadati</taxon>
        <taxon>Pseudomonadota</taxon>
        <taxon>Alphaproteobacteria</taxon>
        <taxon>Rhodobacterales</taxon>
        <taxon>Paracoccaceae</taxon>
        <taxon>Tritonibacter</taxon>
    </lineage>
</organism>
<dbReference type="PANTHER" id="PTHR43591">
    <property type="entry name" value="METHYLTRANSFERASE"/>
    <property type="match status" value="1"/>
</dbReference>
<reference evidence="2 4" key="1">
    <citation type="submission" date="2018-03" db="EMBL/GenBank/DDBJ databases">
        <title>Genomic Encyclopedia of Archaeal and Bacterial Type Strains, Phase II (KMG-II): from individual species to whole genera.</title>
        <authorList>
            <person name="Goeker M."/>
        </authorList>
    </citation>
    <scope>NUCLEOTIDE SEQUENCE [LARGE SCALE GENOMIC DNA]</scope>
    <source>
        <strain evidence="2 4">DSM 25328</strain>
    </source>
</reference>
<dbReference type="EMBL" id="PVUF01000016">
    <property type="protein sequence ID" value="PRZ45311.1"/>
    <property type="molecule type" value="Genomic_DNA"/>
</dbReference>
<dbReference type="AlphaFoldDB" id="A0A2T1A9Q3"/>
<keyword evidence="5" id="KW-1185">Reference proteome</keyword>
<dbReference type="SUPFAM" id="SSF53335">
    <property type="entry name" value="S-adenosyl-L-methionine-dependent methyltransferases"/>
    <property type="match status" value="1"/>
</dbReference>
<dbReference type="OrthoDB" id="9787738at2"/>
<dbReference type="EMBL" id="CP136704">
    <property type="protein sequence ID" value="WOI32060.1"/>
    <property type="molecule type" value="Genomic_DNA"/>
</dbReference>
<evidence type="ECO:0000313" key="4">
    <source>
        <dbReference type="Proteomes" id="UP000237718"/>
    </source>
</evidence>
<sequence>MTNTEWQLSGNMAERYEEYLVPVIFAPWANDVIVRADLASGDSLLDLACGTGIVARLAAQSGVTATGGDINLGMLAVAKERSAGLDATFHSADAQRLPFDDESFDVVICQQGLQFFPDKLGALSECLRVIKPGGQAVFCTARGLEENPLMQAQVTAFGRHFGEETTGAIRAVCGFPDPDEMRSVFEGAGFGQVAVEKVVLDLEAEDGSAFVNGLMMATPVADRIAAMTPADRATLHDDILKGFGTWYDGSALRFPHSANVVLASRSA</sequence>
<dbReference type="InterPro" id="IPR013216">
    <property type="entry name" value="Methyltransf_11"/>
</dbReference>
<feature type="domain" description="Methyltransferase type 11" evidence="1">
    <location>
        <begin position="45"/>
        <end position="138"/>
    </location>
</feature>
<dbReference type="Gene3D" id="3.40.50.150">
    <property type="entry name" value="Vaccinia Virus protein VP39"/>
    <property type="match status" value="1"/>
</dbReference>
<evidence type="ECO:0000259" key="1">
    <source>
        <dbReference type="Pfam" id="PF08241"/>
    </source>
</evidence>
<evidence type="ECO:0000313" key="3">
    <source>
        <dbReference type="EMBL" id="WOI32060.1"/>
    </source>
</evidence>
<keyword evidence="2" id="KW-0808">Transferase</keyword>
<evidence type="ECO:0000313" key="2">
    <source>
        <dbReference type="EMBL" id="PRZ45311.1"/>
    </source>
</evidence>
<dbReference type="RefSeq" id="WP_106165158.1">
    <property type="nucleotide sequence ID" value="NZ_CP136704.1"/>
</dbReference>
<dbReference type="InterPro" id="IPR029063">
    <property type="entry name" value="SAM-dependent_MTases_sf"/>
</dbReference>
<reference evidence="3 5" key="2">
    <citation type="submission" date="2023-10" db="EMBL/GenBank/DDBJ databases">
        <title>Eight complete genome sequences of bacteria isolated from laboratory stock of Giant Kelp gametophytes.</title>
        <authorList>
            <person name="Tolentino B."/>
            <person name="Nuzhdin S."/>
        </authorList>
    </citation>
    <scope>NUCLEOTIDE SEQUENCE [LARGE SCALE GENOMIC DNA]</scope>
    <source>
        <strain evidence="3 5">LC.270.F.C4</strain>
    </source>
</reference>
<dbReference type="GO" id="GO:0032259">
    <property type="term" value="P:methylation"/>
    <property type="evidence" value="ECO:0007669"/>
    <property type="project" value="UniProtKB-KW"/>
</dbReference>
<evidence type="ECO:0000313" key="5">
    <source>
        <dbReference type="Proteomes" id="UP001302666"/>
    </source>
</evidence>
<protein>
    <submittedName>
        <fullName evidence="3">Methyltransferase domain-containing protein</fullName>
    </submittedName>
    <submittedName>
        <fullName evidence="2">Ubiquinone/menaquinone biosynthesis C-methylase UbiE</fullName>
    </submittedName>
</protein>
<accession>A0A2T1A9Q3</accession>
<dbReference type="Pfam" id="PF08241">
    <property type="entry name" value="Methyltransf_11"/>
    <property type="match status" value="1"/>
</dbReference>
<keyword evidence="2" id="KW-0489">Methyltransferase</keyword>
<proteinExistence type="predicted"/>
<dbReference type="CDD" id="cd02440">
    <property type="entry name" value="AdoMet_MTases"/>
    <property type="match status" value="1"/>
</dbReference>
<name>A0A2T1A9Q3_TRISK</name>
<keyword evidence="2" id="KW-0830">Ubiquinone</keyword>
<dbReference type="GO" id="GO:0008757">
    <property type="term" value="F:S-adenosylmethionine-dependent methyltransferase activity"/>
    <property type="evidence" value="ECO:0007669"/>
    <property type="project" value="InterPro"/>
</dbReference>
<gene>
    <name evidence="2" type="ORF">CLV89_11657</name>
    <name evidence="3" type="ORF">R1T40_13955</name>
</gene>